<comment type="caution">
    <text evidence="11">The sequence shown here is derived from an EMBL/GenBank/DDBJ whole genome shotgun (WGS) entry which is preliminary data.</text>
</comment>
<keyword evidence="5 8" id="KW-1133">Transmembrane helix</keyword>
<keyword evidence="6" id="KW-0406">Ion transport</keyword>
<feature type="transmembrane region" description="Helical" evidence="8">
    <location>
        <begin position="118"/>
        <end position="140"/>
    </location>
</feature>
<dbReference type="PANTHER" id="PTHR11562:SF17">
    <property type="entry name" value="RE54080P-RELATED"/>
    <property type="match status" value="1"/>
</dbReference>
<feature type="transmembrane region" description="Helical" evidence="8">
    <location>
        <begin position="78"/>
        <end position="102"/>
    </location>
</feature>
<feature type="transmembrane region" description="Helical" evidence="8">
    <location>
        <begin position="46"/>
        <end position="66"/>
    </location>
</feature>
<keyword evidence="4 8" id="KW-0812">Transmembrane</keyword>
<reference evidence="11" key="1">
    <citation type="journal article" date="2022" name="Int. J. Syst. Evol. Microbiol.">
        <title>A novel species of lactic acid bacteria, Ligilactobacillus pabuli sp. nov., isolated from alfalfa silage.</title>
        <authorList>
            <person name="Tohno M."/>
            <person name="Tanizawa Y."/>
            <person name="Sawada H."/>
            <person name="Sakamoto M."/>
            <person name="Ohkuma M."/>
            <person name="Kobayashi H."/>
        </authorList>
    </citation>
    <scope>NUCLEOTIDE SEQUENCE</scope>
    <source>
        <strain evidence="11">AF129</strain>
    </source>
</reference>
<dbReference type="SUPFAM" id="SSF160240">
    <property type="entry name" value="Cation efflux protein cytoplasmic domain-like"/>
    <property type="match status" value="1"/>
</dbReference>
<evidence type="ECO:0000259" key="10">
    <source>
        <dbReference type="Pfam" id="PF16916"/>
    </source>
</evidence>
<accession>A0ABQ5JIQ2</accession>
<dbReference type="PANTHER" id="PTHR11562">
    <property type="entry name" value="CATION EFFLUX PROTEIN/ ZINC TRANSPORTER"/>
    <property type="match status" value="1"/>
</dbReference>
<evidence type="ECO:0000256" key="1">
    <source>
        <dbReference type="ARBA" id="ARBA00004141"/>
    </source>
</evidence>
<organism evidence="11 12">
    <name type="scientific">Ligilactobacillus pabuli</name>
    <dbReference type="NCBI Taxonomy" id="2886039"/>
    <lineage>
        <taxon>Bacteria</taxon>
        <taxon>Bacillati</taxon>
        <taxon>Bacillota</taxon>
        <taxon>Bacilli</taxon>
        <taxon>Lactobacillales</taxon>
        <taxon>Lactobacillaceae</taxon>
        <taxon>Ligilactobacillus</taxon>
    </lineage>
</organism>
<evidence type="ECO:0000313" key="12">
    <source>
        <dbReference type="Proteomes" id="UP001055149"/>
    </source>
</evidence>
<dbReference type="InterPro" id="IPR002524">
    <property type="entry name" value="Cation_efflux"/>
</dbReference>
<evidence type="ECO:0000256" key="5">
    <source>
        <dbReference type="ARBA" id="ARBA00022989"/>
    </source>
</evidence>
<feature type="domain" description="Cation efflux protein transmembrane" evidence="9">
    <location>
        <begin position="18"/>
        <end position="205"/>
    </location>
</feature>
<evidence type="ECO:0000256" key="6">
    <source>
        <dbReference type="ARBA" id="ARBA00023065"/>
    </source>
</evidence>
<evidence type="ECO:0000313" key="11">
    <source>
        <dbReference type="EMBL" id="GKS81781.1"/>
    </source>
</evidence>
<comment type="subcellular location">
    <subcellularLocation>
        <location evidence="1">Membrane</location>
        <topology evidence="1">Multi-pass membrane protein</topology>
    </subcellularLocation>
</comment>
<dbReference type="NCBIfam" id="TIGR01297">
    <property type="entry name" value="CDF"/>
    <property type="match status" value="1"/>
</dbReference>
<dbReference type="InterPro" id="IPR058533">
    <property type="entry name" value="Cation_efflux_TM"/>
</dbReference>
<keyword evidence="12" id="KW-1185">Reference proteome</keyword>
<evidence type="ECO:0000259" key="9">
    <source>
        <dbReference type="Pfam" id="PF01545"/>
    </source>
</evidence>
<dbReference type="InterPro" id="IPR027469">
    <property type="entry name" value="Cation_efflux_TMD_sf"/>
</dbReference>
<dbReference type="InterPro" id="IPR027470">
    <property type="entry name" value="Cation_efflux_CTD"/>
</dbReference>
<feature type="transmembrane region" description="Helical" evidence="8">
    <location>
        <begin position="179"/>
        <end position="197"/>
    </location>
</feature>
<gene>
    <name evidence="11" type="primary">czcD2</name>
    <name evidence="11" type="ORF">LPAF129_14670</name>
</gene>
<feature type="transmembrane region" description="Helical" evidence="8">
    <location>
        <begin position="152"/>
        <end position="173"/>
    </location>
</feature>
<evidence type="ECO:0000256" key="2">
    <source>
        <dbReference type="ARBA" id="ARBA00008873"/>
    </source>
</evidence>
<feature type="domain" description="Cation efflux protein cytoplasmic" evidence="10">
    <location>
        <begin position="213"/>
        <end position="287"/>
    </location>
</feature>
<dbReference type="InterPro" id="IPR036837">
    <property type="entry name" value="Cation_efflux_CTD_sf"/>
</dbReference>
<dbReference type="Gene3D" id="1.20.1510.10">
    <property type="entry name" value="Cation efflux protein transmembrane domain"/>
    <property type="match status" value="1"/>
</dbReference>
<evidence type="ECO:0000256" key="3">
    <source>
        <dbReference type="ARBA" id="ARBA00022448"/>
    </source>
</evidence>
<evidence type="ECO:0000256" key="4">
    <source>
        <dbReference type="ARBA" id="ARBA00022692"/>
    </source>
</evidence>
<name>A0ABQ5JIQ2_9LACO</name>
<dbReference type="SUPFAM" id="SSF161111">
    <property type="entry name" value="Cation efflux protein transmembrane domain-like"/>
    <property type="match status" value="1"/>
</dbReference>
<keyword evidence="3" id="KW-0813">Transport</keyword>
<dbReference type="EMBL" id="BQXH01000013">
    <property type="protein sequence ID" value="GKS81781.1"/>
    <property type="molecule type" value="Genomic_DNA"/>
</dbReference>
<dbReference type="InterPro" id="IPR050681">
    <property type="entry name" value="CDF/SLC30A"/>
</dbReference>
<evidence type="ECO:0000256" key="7">
    <source>
        <dbReference type="ARBA" id="ARBA00023136"/>
    </source>
</evidence>
<sequence>MSELEQHHTKNNSKKYQIGILINLVFIVIEFIFAGIANSMALVTDAVHNLADVLSLVISLIAIYLLQKKPTKRHTYGFYNTTIMSALVNSLILFISLAAVIWESVLRLTTQSNSDHPVGWLVAVVALSGVLINGLTAVLMNGSQELNDRANFWHFFGDTLLSVAVFVAGLVISLTQWGWLDPVISIVAAAFILYESWNVLKESFEMSTNAVPRGLESSAIEKYLLSFKQVKAINDLHIWPLSTTETALTAHLEIDTQADYFATLDQITTGISQEFAIGHVTIQLETCDKQHCEAKI</sequence>
<dbReference type="Pfam" id="PF16916">
    <property type="entry name" value="ZT_dimer"/>
    <property type="match status" value="1"/>
</dbReference>
<dbReference type="RefSeq" id="WP_244055525.1">
    <property type="nucleotide sequence ID" value="NZ_BQXH01000013.1"/>
</dbReference>
<protein>
    <submittedName>
        <fullName evidence="11">Cobalt transporter</fullName>
    </submittedName>
</protein>
<proteinExistence type="inferred from homology"/>
<evidence type="ECO:0000256" key="8">
    <source>
        <dbReference type="SAM" id="Phobius"/>
    </source>
</evidence>
<dbReference type="Proteomes" id="UP001055149">
    <property type="component" value="Unassembled WGS sequence"/>
</dbReference>
<keyword evidence="7 8" id="KW-0472">Membrane</keyword>
<dbReference type="Pfam" id="PF01545">
    <property type="entry name" value="Cation_efflux"/>
    <property type="match status" value="1"/>
</dbReference>
<feature type="transmembrane region" description="Helical" evidence="8">
    <location>
        <begin position="20"/>
        <end position="40"/>
    </location>
</feature>
<comment type="similarity">
    <text evidence="2">Belongs to the cation diffusion facilitator (CDF) transporter (TC 2.A.4) family. SLC30A subfamily.</text>
</comment>